<proteinExistence type="predicted"/>
<gene>
    <name evidence="3" type="ORF">N5J11_20040</name>
    <name evidence="2" type="ORF">N7671_11600</name>
    <name evidence="4" type="ORF">NCTC10692_03980</name>
    <name evidence="5" type="ORF">NCTC10860_02495</name>
</gene>
<evidence type="ECO:0000313" key="3">
    <source>
        <dbReference type="EMBL" id="MDH1341438.1"/>
    </source>
</evidence>
<dbReference type="Proteomes" id="UP001159292">
    <property type="component" value="Unassembled WGS sequence"/>
</dbReference>
<dbReference type="RefSeq" id="WP_082065027.1">
    <property type="nucleotide sequence ID" value="NZ_JANKBU010000029.1"/>
</dbReference>
<evidence type="ECO:0000313" key="5">
    <source>
        <dbReference type="EMBL" id="SUD60166.1"/>
    </source>
</evidence>
<dbReference type="Pfam" id="PF13358">
    <property type="entry name" value="DDE_3"/>
    <property type="match status" value="1"/>
</dbReference>
<sequence length="162" mass="18209">MTDLAQHLKATFLSLLPADGATKGNGALRREIEEQLSKDGLSITEEQYWQVHAELIASGVVATGKGRGGSVRLVDAQPDSFGLATQVVEAEEIELFFLPAYAPELNPDEYLNCDLKHQVRTGLPARNQDELERRVRSVMRRLQLHPERIRSYFRHPRIAYAA</sequence>
<evidence type="ECO:0000259" key="1">
    <source>
        <dbReference type="Pfam" id="PF13358"/>
    </source>
</evidence>
<feature type="domain" description="Tc1-like transposase DDE" evidence="1">
    <location>
        <begin position="85"/>
        <end position="131"/>
    </location>
</feature>
<evidence type="ECO:0000313" key="4">
    <source>
        <dbReference type="EMBL" id="SUD53458.1"/>
    </source>
</evidence>
<evidence type="ECO:0000313" key="6">
    <source>
        <dbReference type="Proteomes" id="UP000254084"/>
    </source>
</evidence>
<reference evidence="6 7" key="1">
    <citation type="submission" date="2018-06" db="EMBL/GenBank/DDBJ databases">
        <authorList>
            <consortium name="Pathogen Informatics"/>
            <person name="Doyle S."/>
        </authorList>
    </citation>
    <scope>NUCLEOTIDE SEQUENCE [LARGE SCALE GENOMIC DNA]</scope>
    <source>
        <strain evidence="4 7">NCTC10692</strain>
        <strain evidence="5 6">NCTC10860</strain>
    </source>
</reference>
<dbReference type="Gene3D" id="3.30.420.10">
    <property type="entry name" value="Ribonuclease H-like superfamily/Ribonuclease H"/>
    <property type="match status" value="1"/>
</dbReference>
<dbReference type="Proteomes" id="UP001161697">
    <property type="component" value="Unassembled WGS sequence"/>
</dbReference>
<dbReference type="EMBL" id="UGUV01000002">
    <property type="protein sequence ID" value="SUD53458.1"/>
    <property type="molecule type" value="Genomic_DNA"/>
</dbReference>
<dbReference type="EMBL" id="JAOEET010000026">
    <property type="protein sequence ID" value="MDH0567862.1"/>
    <property type="molecule type" value="Genomic_DNA"/>
</dbReference>
<accession>A0A061CRM1</accession>
<dbReference type="GO" id="GO:0003676">
    <property type="term" value="F:nucleic acid binding"/>
    <property type="evidence" value="ECO:0007669"/>
    <property type="project" value="InterPro"/>
</dbReference>
<dbReference type="EMBL" id="JAOCJE010000001">
    <property type="protein sequence ID" value="MDH1341438.1"/>
    <property type="molecule type" value="Genomic_DNA"/>
</dbReference>
<reference evidence="2" key="2">
    <citation type="submission" date="2022-09" db="EMBL/GenBank/DDBJ databases">
        <title>Intensive care unit water sources are persistently colonized with multi-drug resistant bacteria and are the site of extensive horizontal gene transfer of antibiotic resistance genes.</title>
        <authorList>
            <person name="Diorio-Toth L."/>
        </authorList>
    </citation>
    <scope>NUCLEOTIDE SEQUENCE</scope>
    <source>
        <strain evidence="3">GD03704</strain>
        <strain evidence="2">GD04000</strain>
    </source>
</reference>
<evidence type="ECO:0000313" key="7">
    <source>
        <dbReference type="Proteomes" id="UP000255303"/>
    </source>
</evidence>
<dbReference type="InterPro" id="IPR038717">
    <property type="entry name" value="Tc1-like_DDE_dom"/>
</dbReference>
<dbReference type="InterPro" id="IPR036397">
    <property type="entry name" value="RNaseH_sf"/>
</dbReference>
<protein>
    <submittedName>
        <fullName evidence="2 4">Transposase</fullName>
    </submittedName>
</protein>
<dbReference type="EMBL" id="UGUW01000004">
    <property type="protein sequence ID" value="SUD60166.1"/>
    <property type="molecule type" value="Genomic_DNA"/>
</dbReference>
<name>A0A061CRM1_ECTOL</name>
<dbReference type="Proteomes" id="UP000254084">
    <property type="component" value="Unassembled WGS sequence"/>
</dbReference>
<organism evidence="4 7">
    <name type="scientific">Ectopseudomonas oleovorans</name>
    <name type="common">Pseudomonas oleovorans</name>
    <dbReference type="NCBI Taxonomy" id="301"/>
    <lineage>
        <taxon>Bacteria</taxon>
        <taxon>Pseudomonadati</taxon>
        <taxon>Pseudomonadota</taxon>
        <taxon>Gammaproteobacteria</taxon>
        <taxon>Pseudomonadales</taxon>
        <taxon>Pseudomonadaceae</taxon>
        <taxon>Ectopseudomonas</taxon>
    </lineage>
</organism>
<evidence type="ECO:0000313" key="2">
    <source>
        <dbReference type="EMBL" id="MDH0567862.1"/>
    </source>
</evidence>
<accession>A0A379JY35</accession>
<dbReference type="AlphaFoldDB" id="A0A061CRM1"/>
<dbReference type="Proteomes" id="UP000255303">
    <property type="component" value="Unassembled WGS sequence"/>
</dbReference>